<dbReference type="CDD" id="cd12148">
    <property type="entry name" value="fungal_TF_MHR"/>
    <property type="match status" value="1"/>
</dbReference>
<keyword evidence="3" id="KW-0238">DNA-binding</keyword>
<dbReference type="PANTHER" id="PTHR47424:SF6">
    <property type="entry name" value="PROLINE UTILIZATION TRANS-ACTIVATOR"/>
    <property type="match status" value="1"/>
</dbReference>
<dbReference type="HOGENOM" id="CLU_011777_1_0_1"/>
<protein>
    <recommendedName>
        <fullName evidence="7">Zn(2)-C6 fungal-type domain-containing protein</fullName>
    </recommendedName>
</protein>
<evidence type="ECO:0000256" key="3">
    <source>
        <dbReference type="ARBA" id="ARBA00023125"/>
    </source>
</evidence>
<dbReference type="SMART" id="SM00906">
    <property type="entry name" value="Fungal_trans"/>
    <property type="match status" value="1"/>
</dbReference>
<evidence type="ECO:0000256" key="4">
    <source>
        <dbReference type="ARBA" id="ARBA00023163"/>
    </source>
</evidence>
<dbReference type="PROSITE" id="PS50048">
    <property type="entry name" value="ZN2_CY6_FUNGAL_2"/>
    <property type="match status" value="1"/>
</dbReference>
<dbReference type="Proteomes" id="UP000053599">
    <property type="component" value="Unassembled WGS sequence"/>
</dbReference>
<dbReference type="EMBL" id="KN846951">
    <property type="protein sequence ID" value="KIV85338.1"/>
    <property type="molecule type" value="Genomic_DNA"/>
</dbReference>
<feature type="region of interest" description="Disordered" evidence="6">
    <location>
        <begin position="628"/>
        <end position="658"/>
    </location>
</feature>
<evidence type="ECO:0000256" key="1">
    <source>
        <dbReference type="ARBA" id="ARBA00022723"/>
    </source>
</evidence>
<dbReference type="InterPro" id="IPR036864">
    <property type="entry name" value="Zn2-C6_fun-type_DNA-bd_sf"/>
</dbReference>
<keyword evidence="5" id="KW-0539">Nucleus</keyword>
<dbReference type="GO" id="GO:0006351">
    <property type="term" value="P:DNA-templated transcription"/>
    <property type="evidence" value="ECO:0007669"/>
    <property type="project" value="InterPro"/>
</dbReference>
<dbReference type="Gene3D" id="4.10.240.10">
    <property type="entry name" value="Zn(2)-C6 fungal-type DNA-binding domain"/>
    <property type="match status" value="1"/>
</dbReference>
<dbReference type="InterPro" id="IPR051127">
    <property type="entry name" value="Fungal_SecMet_Regulators"/>
</dbReference>
<dbReference type="InterPro" id="IPR007219">
    <property type="entry name" value="XnlR_reg_dom"/>
</dbReference>
<dbReference type="PANTHER" id="PTHR47424">
    <property type="entry name" value="REGULATORY PROTEIN GAL4"/>
    <property type="match status" value="1"/>
</dbReference>
<feature type="domain" description="Zn(2)-C6 fungal-type" evidence="7">
    <location>
        <begin position="27"/>
        <end position="59"/>
    </location>
</feature>
<evidence type="ECO:0000313" key="9">
    <source>
        <dbReference type="Proteomes" id="UP000053599"/>
    </source>
</evidence>
<evidence type="ECO:0000256" key="5">
    <source>
        <dbReference type="ARBA" id="ARBA00023242"/>
    </source>
</evidence>
<evidence type="ECO:0000256" key="6">
    <source>
        <dbReference type="SAM" id="MobiDB-lite"/>
    </source>
</evidence>
<keyword evidence="1" id="KW-0479">Metal-binding</keyword>
<accession>A0A0D1ZEY7</accession>
<dbReference type="OrthoDB" id="3364175at2759"/>
<dbReference type="SUPFAM" id="SSF57701">
    <property type="entry name" value="Zn2/Cys6 DNA-binding domain"/>
    <property type="match status" value="1"/>
</dbReference>
<dbReference type="GO" id="GO:0003677">
    <property type="term" value="F:DNA binding"/>
    <property type="evidence" value="ECO:0007669"/>
    <property type="project" value="UniProtKB-KW"/>
</dbReference>
<evidence type="ECO:0000313" key="8">
    <source>
        <dbReference type="EMBL" id="KIV85338.1"/>
    </source>
</evidence>
<organism evidence="8 9">
    <name type="scientific">Exophiala sideris</name>
    <dbReference type="NCBI Taxonomy" id="1016849"/>
    <lineage>
        <taxon>Eukaryota</taxon>
        <taxon>Fungi</taxon>
        <taxon>Dikarya</taxon>
        <taxon>Ascomycota</taxon>
        <taxon>Pezizomycotina</taxon>
        <taxon>Eurotiomycetes</taxon>
        <taxon>Chaetothyriomycetidae</taxon>
        <taxon>Chaetothyriales</taxon>
        <taxon>Herpotrichiellaceae</taxon>
        <taxon>Exophiala</taxon>
    </lineage>
</organism>
<dbReference type="STRING" id="1016849.A0A0D1ZEY7"/>
<evidence type="ECO:0000259" key="7">
    <source>
        <dbReference type="PROSITE" id="PS50048"/>
    </source>
</evidence>
<dbReference type="AlphaFoldDB" id="A0A0D1ZEY7"/>
<dbReference type="GO" id="GO:0000981">
    <property type="term" value="F:DNA-binding transcription factor activity, RNA polymerase II-specific"/>
    <property type="evidence" value="ECO:0007669"/>
    <property type="project" value="InterPro"/>
</dbReference>
<dbReference type="Pfam" id="PF04082">
    <property type="entry name" value="Fungal_trans"/>
    <property type="match status" value="1"/>
</dbReference>
<dbReference type="CDD" id="cd00067">
    <property type="entry name" value="GAL4"/>
    <property type="match status" value="1"/>
</dbReference>
<gene>
    <name evidence="8" type="ORF">PV11_01041</name>
</gene>
<proteinExistence type="predicted"/>
<keyword evidence="2" id="KW-0805">Transcription regulation</keyword>
<keyword evidence="4" id="KW-0804">Transcription</keyword>
<name>A0A0D1ZEY7_9EURO</name>
<sequence length="684" mass="77246">MESSSATLLRLMKRRVPPEKRLRTEMSCDYCKRKKCKCLRPTAAESCRACNEAGQQCTTTKPRKRRLYPNMNVPLKGTQIVTIDPVSAFQHDSMTKQPSRGGDTERARPVTATLNDEVYATEIVHNISESTKAVSIEYLFEDSMGLPRYIGPIGSYTLLVKLWEIMDAKCAFIAQDRDNAQTMGQSMLLCDSNGQSMDLPPRKAADMLVSLFFEKVHCDFPIFHRALFQESYEGMWSLQPDTEPAWLMSLSMVFVLGLEVAPDGLDREDTTRMKEELKKRYLSKAKDLLPEVIAGATLSHVQALMLYSRYLHITRNRNACWNIVGAAIRLAVAIGLHRNGSHAKCSPLERELRKRVWWTLHAFERIECSSLGRTSAIDDDECNVGRPTEGLLDMGDIIPLGYVKAQAELMKALGAICKHQYGLEELPQEQIDFAVRTLTELDGWYANLQSHLTLKSNSPKSHLRAILLLHIQYHYTVTLLCRPFLVSLTTTPNLRQSNVAMLASHGKTCIRSAKAAVCVLEKLFSASLFNSKTWWDVYYVESICMILAIGRFVEEEHLKNDPGIMVSIKTCMHILEECKEFSPTMERFAKVTTDFAQALVYDSSPEAQQSYEGHPLDMSEDFVPASVRDQTRDAAASSPRERPNNLDTADAGVIPSDPFTTHWDIPELSYPYDWADAGFMMHQP</sequence>
<dbReference type="GO" id="GO:0008270">
    <property type="term" value="F:zinc ion binding"/>
    <property type="evidence" value="ECO:0007669"/>
    <property type="project" value="InterPro"/>
</dbReference>
<reference evidence="8 9" key="1">
    <citation type="submission" date="2015-01" db="EMBL/GenBank/DDBJ databases">
        <title>The Genome Sequence of Exophiala sideris CBS121828.</title>
        <authorList>
            <consortium name="The Broad Institute Genomics Platform"/>
            <person name="Cuomo C."/>
            <person name="de Hoog S."/>
            <person name="Gorbushina A."/>
            <person name="Stielow B."/>
            <person name="Teixiera M."/>
            <person name="Abouelleil A."/>
            <person name="Chapman S.B."/>
            <person name="Priest M."/>
            <person name="Young S.K."/>
            <person name="Wortman J."/>
            <person name="Nusbaum C."/>
            <person name="Birren B."/>
        </authorList>
    </citation>
    <scope>NUCLEOTIDE SEQUENCE [LARGE SCALE GENOMIC DNA]</scope>
    <source>
        <strain evidence="8 9">CBS 121828</strain>
    </source>
</reference>
<dbReference type="PROSITE" id="PS00463">
    <property type="entry name" value="ZN2_CY6_FUNGAL_1"/>
    <property type="match status" value="1"/>
</dbReference>
<evidence type="ECO:0000256" key="2">
    <source>
        <dbReference type="ARBA" id="ARBA00023015"/>
    </source>
</evidence>
<dbReference type="InterPro" id="IPR001138">
    <property type="entry name" value="Zn2Cys6_DnaBD"/>
</dbReference>